<dbReference type="eggNOG" id="KOG1075">
    <property type="taxonomic scope" value="Eukaryota"/>
</dbReference>
<dbReference type="Gramene" id="EOY19054">
    <property type="protein sequence ID" value="EOY19054"/>
    <property type="gene ID" value="TCM_043714"/>
</dbReference>
<dbReference type="Proteomes" id="UP000026915">
    <property type="component" value="Chromosome 10"/>
</dbReference>
<gene>
    <name evidence="2" type="ORF">TCM_043714</name>
</gene>
<dbReference type="AlphaFoldDB" id="A0A061FW60"/>
<dbReference type="InParanoid" id="A0A061FW60"/>
<sequence length="216" mass="25544">MQLYEFNDKTYSTLSNDSWMPFYLRTSLDHYNITFRCPWLCVGDFNEIFYESEKIGGTDRNESSMRAFRETCTDCVLRDLGYRGPRFTWWNNRDEEARIRCRLDRAMATQDWSAKFPRMVVFTESLGALDHLVLRSIPLKDVQDRIKEKQKELQDAYVEEVSLLANQRIKVLQKEVQRLAREKELVLAHIQPCITVDMNEVLAADITLEEVRLVLF</sequence>
<evidence type="ECO:0000313" key="2">
    <source>
        <dbReference type="EMBL" id="EOY19054.1"/>
    </source>
</evidence>
<evidence type="ECO:0000313" key="3">
    <source>
        <dbReference type="Proteomes" id="UP000026915"/>
    </source>
</evidence>
<evidence type="ECO:0008006" key="4">
    <source>
        <dbReference type="Google" id="ProtNLM"/>
    </source>
</evidence>
<feature type="coiled-coil region" evidence="1">
    <location>
        <begin position="139"/>
        <end position="189"/>
    </location>
</feature>
<dbReference type="SUPFAM" id="SSF56219">
    <property type="entry name" value="DNase I-like"/>
    <property type="match status" value="1"/>
</dbReference>
<dbReference type="HOGENOM" id="CLU_1279629_0_0_1"/>
<keyword evidence="3" id="KW-1185">Reference proteome</keyword>
<reference evidence="2 3" key="1">
    <citation type="journal article" date="2013" name="Genome Biol.">
        <title>The genome sequence of the most widely cultivated cacao type and its use to identify candidate genes regulating pod color.</title>
        <authorList>
            <person name="Motamayor J.C."/>
            <person name="Mockaitis K."/>
            <person name="Schmutz J."/>
            <person name="Haiminen N."/>
            <person name="Iii D.L."/>
            <person name="Cornejo O."/>
            <person name="Findley S.D."/>
            <person name="Zheng P."/>
            <person name="Utro F."/>
            <person name="Royaert S."/>
            <person name="Saski C."/>
            <person name="Jenkins J."/>
            <person name="Podicheti R."/>
            <person name="Zhao M."/>
            <person name="Scheffler B.E."/>
            <person name="Stack J.C."/>
            <person name="Feltus F.A."/>
            <person name="Mustiga G.M."/>
            <person name="Amores F."/>
            <person name="Phillips W."/>
            <person name="Marelli J.P."/>
            <person name="May G.D."/>
            <person name="Shapiro H."/>
            <person name="Ma J."/>
            <person name="Bustamante C.D."/>
            <person name="Schnell R.J."/>
            <person name="Main D."/>
            <person name="Gilbert D."/>
            <person name="Parida L."/>
            <person name="Kuhn D.N."/>
        </authorList>
    </citation>
    <scope>NUCLEOTIDE SEQUENCE [LARGE SCALE GENOMIC DNA]</scope>
    <source>
        <strain evidence="3">cv. Matina 1-6</strain>
    </source>
</reference>
<dbReference type="Gene3D" id="3.60.10.10">
    <property type="entry name" value="Endonuclease/exonuclease/phosphatase"/>
    <property type="match status" value="1"/>
</dbReference>
<accession>A0A061FW60</accession>
<dbReference type="InterPro" id="IPR036691">
    <property type="entry name" value="Endo/exonu/phosph_ase_sf"/>
</dbReference>
<dbReference type="EMBL" id="CM001888">
    <property type="protein sequence ID" value="EOY19054.1"/>
    <property type="molecule type" value="Genomic_DNA"/>
</dbReference>
<keyword evidence="1" id="KW-0175">Coiled coil</keyword>
<protein>
    <recommendedName>
        <fullName evidence="4">Endonuclease/exonuclease/phosphatase domain-containing protein</fullName>
    </recommendedName>
</protein>
<evidence type="ECO:0000256" key="1">
    <source>
        <dbReference type="SAM" id="Coils"/>
    </source>
</evidence>
<dbReference type="PANTHER" id="PTHR33710:SF77">
    <property type="entry name" value="DNASE I-LIKE SUPERFAMILY PROTEIN"/>
    <property type="match status" value="1"/>
</dbReference>
<name>A0A061FW60_THECC</name>
<dbReference type="PANTHER" id="PTHR33710">
    <property type="entry name" value="BNAC02G09200D PROTEIN"/>
    <property type="match status" value="1"/>
</dbReference>
<organism evidence="2 3">
    <name type="scientific">Theobroma cacao</name>
    <name type="common">Cacao</name>
    <name type="synonym">Cocoa</name>
    <dbReference type="NCBI Taxonomy" id="3641"/>
    <lineage>
        <taxon>Eukaryota</taxon>
        <taxon>Viridiplantae</taxon>
        <taxon>Streptophyta</taxon>
        <taxon>Embryophyta</taxon>
        <taxon>Tracheophyta</taxon>
        <taxon>Spermatophyta</taxon>
        <taxon>Magnoliopsida</taxon>
        <taxon>eudicotyledons</taxon>
        <taxon>Gunneridae</taxon>
        <taxon>Pentapetalae</taxon>
        <taxon>rosids</taxon>
        <taxon>malvids</taxon>
        <taxon>Malvales</taxon>
        <taxon>Malvaceae</taxon>
        <taxon>Byttnerioideae</taxon>
        <taxon>Theobroma</taxon>
    </lineage>
</organism>
<proteinExistence type="predicted"/>